<evidence type="ECO:0000313" key="12">
    <source>
        <dbReference type="EMBL" id="AHG60362.1"/>
    </source>
</evidence>
<accession>W0P4H6</accession>
<keyword evidence="4 9" id="KW-0479">Metal-binding</keyword>
<dbReference type="PATRIC" id="fig|1009856.3.peg.407"/>
<dbReference type="GO" id="GO:0046872">
    <property type="term" value="F:metal ion binding"/>
    <property type="evidence" value="ECO:0007669"/>
    <property type="project" value="UniProtKB-KW"/>
</dbReference>
<gene>
    <name evidence="12" type="primary">sscr</name>
    <name evidence="12" type="ORF">BUMPUSDA_CDS00182</name>
</gene>
<dbReference type="KEGG" id="bapu:BUMPUSDA_CDS00182"/>
<feature type="active site" description="Proton acceptor" evidence="10">
    <location>
        <position position="32"/>
    </location>
</feature>
<organism evidence="12 13">
    <name type="scientific">Buchnera aphidicola str. USDA</name>
    <name type="common">Myzus persicae</name>
    <dbReference type="NCBI Taxonomy" id="1009856"/>
    <lineage>
        <taxon>Bacteria</taxon>
        <taxon>Pseudomonadati</taxon>
        <taxon>Pseudomonadota</taxon>
        <taxon>Gammaproteobacteria</taxon>
        <taxon>Enterobacterales</taxon>
        <taxon>Erwiniaceae</taxon>
        <taxon>Buchnera</taxon>
    </lineage>
</organism>
<comment type="similarity">
    <text evidence="2 9">Belongs to the PTPS family. QueD subfamily.</text>
</comment>
<dbReference type="EC" id="4.-.-.-" evidence="9"/>
<dbReference type="AlphaFoldDB" id="W0P4H6"/>
<evidence type="ECO:0000256" key="6">
    <source>
        <dbReference type="ARBA" id="ARBA00022833"/>
    </source>
</evidence>
<evidence type="ECO:0000313" key="13">
    <source>
        <dbReference type="Proteomes" id="UP000019087"/>
    </source>
</evidence>
<feature type="binding site" evidence="11">
    <location>
        <position position="21"/>
    </location>
    <ligand>
        <name>Zn(2+)</name>
        <dbReference type="ChEBI" id="CHEBI:29105"/>
    </ligand>
</feature>
<dbReference type="InterPro" id="IPR007115">
    <property type="entry name" value="6-PTP_synth/QueD"/>
</dbReference>
<dbReference type="FunFam" id="3.30.479.10:FF:000001">
    <property type="entry name" value="6-carboxy-5,6,7,8-tetrahydropterin synthase"/>
    <property type="match status" value="1"/>
</dbReference>
<dbReference type="GO" id="GO:0008616">
    <property type="term" value="P:tRNA queuosine(34) biosynthetic process"/>
    <property type="evidence" value="ECO:0007669"/>
    <property type="project" value="UniProtKB-KW"/>
</dbReference>
<evidence type="ECO:0000256" key="1">
    <source>
        <dbReference type="ARBA" id="ARBA00005061"/>
    </source>
</evidence>
<evidence type="ECO:0000256" key="8">
    <source>
        <dbReference type="ARBA" id="ARBA00048807"/>
    </source>
</evidence>
<dbReference type="Pfam" id="PF01242">
    <property type="entry name" value="PTPS"/>
    <property type="match status" value="1"/>
</dbReference>
<feature type="binding site" evidence="11">
    <location>
        <position position="38"/>
    </location>
    <ligand>
        <name>Zn(2+)</name>
        <dbReference type="ChEBI" id="CHEBI:29105"/>
    </ligand>
</feature>
<evidence type="ECO:0000256" key="3">
    <source>
        <dbReference type="ARBA" id="ARBA00018141"/>
    </source>
</evidence>
<dbReference type="NCBIfam" id="TIGR03367">
    <property type="entry name" value="queuosine_QueD"/>
    <property type="match status" value="1"/>
</dbReference>
<evidence type="ECO:0000256" key="5">
    <source>
        <dbReference type="ARBA" id="ARBA00022785"/>
    </source>
</evidence>
<dbReference type="Proteomes" id="UP000019087">
    <property type="component" value="Chromosome"/>
</dbReference>
<comment type="catalytic activity">
    <reaction evidence="8 9">
        <text>7,8-dihydroneopterin 3'-triphosphate + H2O = 6-carboxy-5,6,7,8-tetrahydropterin + triphosphate + acetaldehyde + 2 H(+)</text>
        <dbReference type="Rhea" id="RHEA:27966"/>
        <dbReference type="ChEBI" id="CHEBI:15343"/>
        <dbReference type="ChEBI" id="CHEBI:15377"/>
        <dbReference type="ChEBI" id="CHEBI:15378"/>
        <dbReference type="ChEBI" id="CHEBI:18036"/>
        <dbReference type="ChEBI" id="CHEBI:58462"/>
        <dbReference type="ChEBI" id="CHEBI:61032"/>
        <dbReference type="EC" id="4.1.2.50"/>
    </reaction>
</comment>
<dbReference type="HOGENOM" id="CLU_111016_6_1_6"/>
<evidence type="ECO:0000256" key="9">
    <source>
        <dbReference type="PIRNR" id="PIRNR006113"/>
    </source>
</evidence>
<comment type="cofactor">
    <cofactor evidence="9 11">
        <name>Zn(2+)</name>
        <dbReference type="ChEBI" id="CHEBI:29105"/>
    </cofactor>
    <text evidence="9 11">Binds 1 zinc ion per subunit.</text>
</comment>
<evidence type="ECO:0000256" key="10">
    <source>
        <dbReference type="PIRSR" id="PIRSR006113-1"/>
    </source>
</evidence>
<evidence type="ECO:0000256" key="11">
    <source>
        <dbReference type="PIRSR" id="PIRSR006113-2"/>
    </source>
</evidence>
<name>W0P4H6_BUCMP</name>
<dbReference type="SUPFAM" id="SSF55620">
    <property type="entry name" value="Tetrahydrobiopterin biosynthesis enzymes-like"/>
    <property type="match status" value="1"/>
</dbReference>
<evidence type="ECO:0000256" key="4">
    <source>
        <dbReference type="ARBA" id="ARBA00022723"/>
    </source>
</evidence>
<dbReference type="UniPathway" id="UPA00391"/>
<evidence type="ECO:0000256" key="7">
    <source>
        <dbReference type="ARBA" id="ARBA00023239"/>
    </source>
</evidence>
<evidence type="ECO:0000256" key="2">
    <source>
        <dbReference type="ARBA" id="ARBA00008900"/>
    </source>
</evidence>
<sequence length="128" mass="15161">MIFYTYMKTIIFKDFYLEAAHYLPYVPKEHKCRRLHGHSFLIRLEIEGEIEKKTGWIMDFSDLKLIFHPIYKQLDHNFLNNISGLENPTSENLAKWIWVRLKPILPLLSAVIVKETCTSGCIYRGDNK</sequence>
<dbReference type="PIRSF" id="PIRSF006113">
    <property type="entry name" value="PTP_synth"/>
    <property type="match status" value="1"/>
</dbReference>
<dbReference type="GO" id="GO:0070497">
    <property type="term" value="F:6-carboxytetrahydropterin synthase activity"/>
    <property type="evidence" value="ECO:0007669"/>
    <property type="project" value="UniProtKB-EC"/>
</dbReference>
<dbReference type="PANTHER" id="PTHR12589:SF7">
    <property type="entry name" value="6-PYRUVOYL TETRAHYDROBIOPTERIN SYNTHASE"/>
    <property type="match status" value="1"/>
</dbReference>
<comment type="pathway">
    <text evidence="1 9">Purine metabolism; 7-cyano-7-deazaguanine biosynthesis.</text>
</comment>
<feature type="active site" description="Charge relay system" evidence="10">
    <location>
        <position position="76"/>
    </location>
</feature>
<keyword evidence="6 9" id="KW-0862">Zinc</keyword>
<protein>
    <recommendedName>
        <fullName evidence="3 9">6-carboxy-5,6,7,8-tetrahydropterin synthase</fullName>
        <ecNumber evidence="9">4.-.-.-</ecNumber>
    </recommendedName>
</protein>
<keyword evidence="5 9" id="KW-0671">Queuosine biosynthesis</keyword>
<dbReference type="EMBL" id="CP002697">
    <property type="protein sequence ID" value="AHG60362.1"/>
    <property type="molecule type" value="Genomic_DNA"/>
</dbReference>
<proteinExistence type="inferred from homology"/>
<feature type="active site" description="Charge relay system" evidence="10">
    <location>
        <position position="115"/>
    </location>
</feature>
<reference evidence="12 13" key="1">
    <citation type="journal article" date="2013" name="BMC Genomics">
        <title>Comparative analysis of genome sequences from four strains of the Buchnera aphidicola Mp endosymbion of the green peach aphid, Myzus persicae.</title>
        <authorList>
            <person name="Jiang Z."/>
            <person name="Jones D.H."/>
            <person name="Khuri S."/>
            <person name="Tsinoremas N.F."/>
            <person name="Wyss T."/>
            <person name="Jander G."/>
            <person name="Wilson A.C."/>
        </authorList>
    </citation>
    <scope>NUCLEOTIDE SEQUENCE [LARGE SCALE GENOMIC DNA]</scope>
    <source>
        <strain evidence="13">str. USDA (Myzus persicae)</strain>
    </source>
</reference>
<keyword evidence="7 9" id="KW-0456">Lyase</keyword>
<dbReference type="InterPro" id="IPR038418">
    <property type="entry name" value="6-PTP_synth/QueD_sf"/>
</dbReference>
<feature type="binding site" evidence="11">
    <location>
        <position position="36"/>
    </location>
    <ligand>
        <name>Zn(2+)</name>
        <dbReference type="ChEBI" id="CHEBI:29105"/>
    </ligand>
</feature>
<dbReference type="PANTHER" id="PTHR12589">
    <property type="entry name" value="PYRUVOYL TETRAHYDROBIOPTERIN SYNTHASE"/>
    <property type="match status" value="1"/>
</dbReference>
<dbReference type="Gene3D" id="3.30.479.10">
    <property type="entry name" value="6-pyruvoyl tetrahydropterin synthase/QueD"/>
    <property type="match status" value="1"/>
</dbReference>